<dbReference type="Proteomes" id="UP000198773">
    <property type="component" value="Unassembled WGS sequence"/>
</dbReference>
<proteinExistence type="predicted"/>
<sequence length="189" mass="22030">MLEFCPKISEELEKPDFREYMIETAWDYYEVAHHGVSNKGYIQASLSCLAIEIILKSFNSEVSGNEGKINENYKPNKHIKSLGGKKSHDLIELLNLVDSKYVEYLFNERDIQTLEKNRNFFVSTRYGYEKDVPSVFYDSISKLAAATICKMVYLYKKMGSDDPFINNFDVNEVYFNNVQKVFLYSEQTI</sequence>
<evidence type="ECO:0000313" key="1">
    <source>
        <dbReference type="EMBL" id="SEB01850.1"/>
    </source>
</evidence>
<accession>A0A1H4FYD8</accession>
<evidence type="ECO:0008006" key="3">
    <source>
        <dbReference type="Google" id="ProtNLM"/>
    </source>
</evidence>
<keyword evidence="2" id="KW-1185">Reference proteome</keyword>
<dbReference type="EMBL" id="FNRM01000014">
    <property type="protein sequence ID" value="SEB01850.1"/>
    <property type="molecule type" value="Genomic_DNA"/>
</dbReference>
<name>A0A1H4FYD8_ALKAM</name>
<reference evidence="1 2" key="1">
    <citation type="submission" date="2016-10" db="EMBL/GenBank/DDBJ databases">
        <authorList>
            <person name="de Groot N.N."/>
        </authorList>
    </citation>
    <scope>NUCLEOTIDE SEQUENCE [LARGE SCALE GENOMIC DNA]</scope>
    <source>
        <strain evidence="1 2">CGMCC 1.3430</strain>
    </source>
</reference>
<evidence type="ECO:0000313" key="2">
    <source>
        <dbReference type="Proteomes" id="UP000198773"/>
    </source>
</evidence>
<dbReference type="AlphaFoldDB" id="A0A1H4FYD8"/>
<organism evidence="1 2">
    <name type="scientific">Alkalimonas amylolytica</name>
    <dbReference type="NCBI Taxonomy" id="152573"/>
    <lineage>
        <taxon>Bacteria</taxon>
        <taxon>Pseudomonadati</taxon>
        <taxon>Pseudomonadota</taxon>
        <taxon>Gammaproteobacteria</taxon>
        <taxon>Alkalimonas</taxon>
    </lineage>
</organism>
<protein>
    <recommendedName>
        <fullName evidence="3">HEPN domain-containing protein</fullName>
    </recommendedName>
</protein>
<gene>
    <name evidence="1" type="ORF">SAMN04488051_11410</name>
</gene>